<gene>
    <name evidence="2" type="ORF">GEV33_001398</name>
</gene>
<dbReference type="InterPro" id="IPR036691">
    <property type="entry name" value="Endo/exonu/phosph_ase_sf"/>
</dbReference>
<protein>
    <submittedName>
        <fullName evidence="2">Uncharacterized protein</fullName>
    </submittedName>
</protein>
<evidence type="ECO:0000256" key="1">
    <source>
        <dbReference type="SAM" id="MobiDB-lite"/>
    </source>
</evidence>
<dbReference type="Proteomes" id="UP000719412">
    <property type="component" value="Unassembled WGS sequence"/>
</dbReference>
<dbReference type="SUPFAM" id="SSF56219">
    <property type="entry name" value="DNase I-like"/>
    <property type="match status" value="1"/>
</dbReference>
<dbReference type="EMBL" id="JABDTM020008030">
    <property type="protein sequence ID" value="KAH0821393.1"/>
    <property type="molecule type" value="Genomic_DNA"/>
</dbReference>
<accession>A0A8J6LJJ6</accession>
<comment type="caution">
    <text evidence="2">The sequence shown here is derived from an EMBL/GenBank/DDBJ whole genome shotgun (WGS) entry which is preliminary data.</text>
</comment>
<evidence type="ECO:0000313" key="3">
    <source>
        <dbReference type="Proteomes" id="UP000719412"/>
    </source>
</evidence>
<feature type="region of interest" description="Disordered" evidence="1">
    <location>
        <begin position="138"/>
        <end position="161"/>
    </location>
</feature>
<sequence length="161" mass="18313">MAGIVEDQDKTEVFNNLEIINQEGNPPTFQPPKSSSFIDITLTTWNAAADVDEWLVDEDFVTSNHNAISHVTAGNISSIGGWTRLNYLKIYLREKDLHAVMSGAKEEYKNKLYAAQWEKIPKSWPKVEKIKIIIENSRKDENNEPDVQDVPDKQQQVKTVA</sequence>
<reference evidence="2" key="1">
    <citation type="journal article" date="2020" name="J Insects Food Feed">
        <title>The yellow mealworm (Tenebrio molitor) genome: a resource for the emerging insects as food and feed industry.</title>
        <authorList>
            <person name="Eriksson T."/>
            <person name="Andere A."/>
            <person name="Kelstrup H."/>
            <person name="Emery V."/>
            <person name="Picard C."/>
        </authorList>
    </citation>
    <scope>NUCLEOTIDE SEQUENCE</scope>
    <source>
        <strain evidence="2">Stoneville</strain>
        <tissue evidence="2">Whole head</tissue>
    </source>
</reference>
<dbReference type="Gene3D" id="3.60.10.10">
    <property type="entry name" value="Endonuclease/exonuclease/phosphatase"/>
    <property type="match status" value="1"/>
</dbReference>
<dbReference type="AlphaFoldDB" id="A0A8J6LJJ6"/>
<organism evidence="2 3">
    <name type="scientific">Tenebrio molitor</name>
    <name type="common">Yellow mealworm beetle</name>
    <dbReference type="NCBI Taxonomy" id="7067"/>
    <lineage>
        <taxon>Eukaryota</taxon>
        <taxon>Metazoa</taxon>
        <taxon>Ecdysozoa</taxon>
        <taxon>Arthropoda</taxon>
        <taxon>Hexapoda</taxon>
        <taxon>Insecta</taxon>
        <taxon>Pterygota</taxon>
        <taxon>Neoptera</taxon>
        <taxon>Endopterygota</taxon>
        <taxon>Coleoptera</taxon>
        <taxon>Polyphaga</taxon>
        <taxon>Cucujiformia</taxon>
        <taxon>Tenebrionidae</taxon>
        <taxon>Tenebrio</taxon>
    </lineage>
</organism>
<evidence type="ECO:0000313" key="2">
    <source>
        <dbReference type="EMBL" id="KAH0821393.1"/>
    </source>
</evidence>
<proteinExistence type="predicted"/>
<reference evidence="2" key="2">
    <citation type="submission" date="2021-08" db="EMBL/GenBank/DDBJ databases">
        <authorList>
            <person name="Eriksson T."/>
        </authorList>
    </citation>
    <scope>NUCLEOTIDE SEQUENCE</scope>
    <source>
        <strain evidence="2">Stoneville</strain>
        <tissue evidence="2">Whole head</tissue>
    </source>
</reference>
<keyword evidence="3" id="KW-1185">Reference proteome</keyword>
<name>A0A8J6LJJ6_TENMO</name>